<evidence type="ECO:0000313" key="2">
    <source>
        <dbReference type="EMBL" id="SHI53285.1"/>
    </source>
</evidence>
<dbReference type="GO" id="GO:0006779">
    <property type="term" value="P:porphyrin-containing compound biosynthetic process"/>
    <property type="evidence" value="ECO:0007669"/>
    <property type="project" value="InterPro"/>
</dbReference>
<dbReference type="InterPro" id="IPR038071">
    <property type="entry name" value="UROD/MetE-like_sf"/>
</dbReference>
<dbReference type="Pfam" id="PF01208">
    <property type="entry name" value="URO-D"/>
    <property type="match status" value="1"/>
</dbReference>
<accession>A0A1M6BWZ5</accession>
<dbReference type="PANTHER" id="PTHR47099:SF1">
    <property type="entry name" value="METHYLCOBAMIDE:COM METHYLTRANSFERASE MTBA"/>
    <property type="match status" value="1"/>
</dbReference>
<dbReference type="Proteomes" id="UP000184342">
    <property type="component" value="Unassembled WGS sequence"/>
</dbReference>
<dbReference type="Gene3D" id="3.20.20.210">
    <property type="match status" value="1"/>
</dbReference>
<gene>
    <name evidence="2" type="ORF">SAMN02745691_00414</name>
</gene>
<dbReference type="InterPro" id="IPR052024">
    <property type="entry name" value="Methanogen_methyltrans"/>
</dbReference>
<feature type="domain" description="Uroporphyrinogen decarboxylase (URO-D)" evidence="1">
    <location>
        <begin position="31"/>
        <end position="329"/>
    </location>
</feature>
<evidence type="ECO:0000259" key="1">
    <source>
        <dbReference type="Pfam" id="PF01208"/>
    </source>
</evidence>
<protein>
    <submittedName>
        <fullName evidence="2">Uroporphyrinogen decarboxylase</fullName>
    </submittedName>
</protein>
<dbReference type="InterPro" id="IPR000257">
    <property type="entry name" value="Uroporphyrinogen_deCOase"/>
</dbReference>
<dbReference type="SUPFAM" id="SSF51726">
    <property type="entry name" value="UROD/MetE-like"/>
    <property type="match status" value="1"/>
</dbReference>
<dbReference type="EMBL" id="FQYT01000004">
    <property type="protein sequence ID" value="SHI53285.1"/>
    <property type="molecule type" value="Genomic_DNA"/>
</dbReference>
<reference evidence="2 3" key="1">
    <citation type="submission" date="2016-11" db="EMBL/GenBank/DDBJ databases">
        <authorList>
            <person name="Jaros S."/>
            <person name="Januszkiewicz K."/>
            <person name="Wedrychowicz H."/>
        </authorList>
    </citation>
    <scope>NUCLEOTIDE SEQUENCE [LARGE SCALE GENOMIC DNA]</scope>
    <source>
        <strain evidence="2 3">DSM 15970</strain>
    </source>
</reference>
<keyword evidence="3" id="KW-1185">Reference proteome</keyword>
<organism evidence="2 3">
    <name type="scientific">Parasporobacterium paucivorans DSM 15970</name>
    <dbReference type="NCBI Taxonomy" id="1122934"/>
    <lineage>
        <taxon>Bacteria</taxon>
        <taxon>Bacillati</taxon>
        <taxon>Bacillota</taxon>
        <taxon>Clostridia</taxon>
        <taxon>Lachnospirales</taxon>
        <taxon>Lachnospiraceae</taxon>
        <taxon>Parasporobacterium</taxon>
    </lineage>
</organism>
<dbReference type="GO" id="GO:0004853">
    <property type="term" value="F:uroporphyrinogen decarboxylase activity"/>
    <property type="evidence" value="ECO:0007669"/>
    <property type="project" value="InterPro"/>
</dbReference>
<proteinExistence type="predicted"/>
<dbReference type="AlphaFoldDB" id="A0A1M6BWZ5"/>
<evidence type="ECO:0000313" key="3">
    <source>
        <dbReference type="Proteomes" id="UP000184342"/>
    </source>
</evidence>
<dbReference type="OrthoDB" id="8452307at2"/>
<sequence>MNMNKWIEDIINSPVKKPFPVLTFPSVGFMNMTVEELVSSSDNLANGIKIIADKVDMPAALGYMDLSIEAEAFGANTVYSANEVPNITGSIADTEEAAEALKVPEVGAGRTGKSIEAIAKARKLITDKPLIAGTIGPFSMAGRLMGVSNAMIFCYDEPDLCHILLRKSTDFLIKYILEFKKAGADAVLIAEPLAGILSPSLCQEFSTDYIKEIVEAVQDEDFILLYHNCGNEAVRLIDVILDTGCKAYHFGDAIDMADMMPHIPADILAMGNLKPAYFRNSTTEEIRQETLNLLEKCGKYPNFLISSGCDVPPTAKWENVEAFFDAAAEFYSK</sequence>
<name>A0A1M6BWZ5_9FIRM</name>
<dbReference type="PANTHER" id="PTHR47099">
    <property type="entry name" value="METHYLCOBAMIDE:COM METHYLTRANSFERASE MTBA"/>
    <property type="match status" value="1"/>
</dbReference>
<dbReference type="STRING" id="1122934.SAMN02745691_00414"/>
<dbReference type="RefSeq" id="WP_073992707.1">
    <property type="nucleotide sequence ID" value="NZ_FQYT01000004.1"/>
</dbReference>
<dbReference type="CDD" id="cd03465">
    <property type="entry name" value="URO-D_like"/>
    <property type="match status" value="1"/>
</dbReference>